<dbReference type="PROSITE" id="PS50178">
    <property type="entry name" value="ZF_FYVE"/>
    <property type="match status" value="1"/>
</dbReference>
<dbReference type="PANTHER" id="PTHR15629">
    <property type="entry name" value="SH3YL1 PROTEIN"/>
    <property type="match status" value="1"/>
</dbReference>
<dbReference type="InterPro" id="IPR000306">
    <property type="entry name" value="Znf_FYVE"/>
</dbReference>
<dbReference type="InterPro" id="IPR007461">
    <property type="entry name" value="Ysc84_actin-binding"/>
</dbReference>
<dbReference type="Pfam" id="PF04366">
    <property type="entry name" value="Ysc84"/>
    <property type="match status" value="1"/>
</dbReference>
<evidence type="ECO:0000256" key="1">
    <source>
        <dbReference type="ARBA" id="ARBA00022723"/>
    </source>
</evidence>
<evidence type="ECO:0000313" key="6">
    <source>
        <dbReference type="EMBL" id="CAK9235679.1"/>
    </source>
</evidence>
<evidence type="ECO:0000313" key="7">
    <source>
        <dbReference type="Proteomes" id="UP001497512"/>
    </source>
</evidence>
<evidence type="ECO:0000256" key="4">
    <source>
        <dbReference type="PROSITE-ProRule" id="PRU00091"/>
    </source>
</evidence>
<dbReference type="InterPro" id="IPR017455">
    <property type="entry name" value="Znf_FYVE-rel"/>
</dbReference>
<sequence length="518" mass="56251">MEEGESIVYGSRTPVMGIEYDWSSRSWTGEAVRSKGDSEQQSASLEFNSPTLAIREPRARSQNRRLIYDFPLPEETGAWIPVSVPPNRLAGVGSVSQGRNAFAEDGGWFTDRAEYDEARESLPEVNLWNVLNGFIQIIAGRNVPQMSNEDMSTQTWPELSHRYSSRSGLVTPEYPWAHCHTPSAPPFITGSDLDVHARREVFDAEPPEWVPDSAASACMQCSTNFRALSCGRHHCRFCGGIFCRRCSSGRSLLPVKFQERDPQRVCDVCWERLEPIQQFLVDRVSNAAQSAVYDVTDMSCMRAWINSPLGLTMEHEIYKATNSLRSYYMVGEGPDKSIPDAVLDGAKGLAILTVLKVGLMVTYKMGTGLVVARKSDGTWSAPSAIASCGLGWGAQAGGELTDFIIVLRNVEAVKAFSGKVHLAMGAGLSIAAGPIGRVAEADLRAGDGGTTACYTYSRSKGAFVGCSLEGNVVATRSSTNGRFYGNSSITAIDILMGEVPPPRAATPLYNALGQLFAN</sequence>
<protein>
    <recommendedName>
        <fullName evidence="5">FYVE-type domain-containing protein</fullName>
    </recommendedName>
</protein>
<dbReference type="PANTHER" id="PTHR15629:SF2">
    <property type="entry name" value="SH3 DOMAIN-CONTAINING YSC84-LIKE PROTEIN 1"/>
    <property type="match status" value="1"/>
</dbReference>
<proteinExistence type="predicted"/>
<accession>A0ABP0V1Z2</accession>
<organism evidence="6 7">
    <name type="scientific">Sphagnum troendelagicum</name>
    <dbReference type="NCBI Taxonomy" id="128251"/>
    <lineage>
        <taxon>Eukaryota</taxon>
        <taxon>Viridiplantae</taxon>
        <taxon>Streptophyta</taxon>
        <taxon>Embryophyta</taxon>
        <taxon>Bryophyta</taxon>
        <taxon>Sphagnophytina</taxon>
        <taxon>Sphagnopsida</taxon>
        <taxon>Sphagnales</taxon>
        <taxon>Sphagnaceae</taxon>
        <taxon>Sphagnum</taxon>
    </lineage>
</organism>
<reference evidence="6" key="1">
    <citation type="submission" date="2024-02" db="EMBL/GenBank/DDBJ databases">
        <authorList>
            <consortium name="ELIXIR-Norway"/>
            <consortium name="Elixir Norway"/>
        </authorList>
    </citation>
    <scope>NUCLEOTIDE SEQUENCE</scope>
</reference>
<dbReference type="SUPFAM" id="SSF57903">
    <property type="entry name" value="FYVE/PHD zinc finger"/>
    <property type="match status" value="1"/>
</dbReference>
<gene>
    <name evidence="6" type="ORF">CSSPTR1EN2_LOCUS22837</name>
</gene>
<dbReference type="InterPro" id="IPR013083">
    <property type="entry name" value="Znf_RING/FYVE/PHD"/>
</dbReference>
<dbReference type="Proteomes" id="UP001497512">
    <property type="component" value="Chromosome 8"/>
</dbReference>
<evidence type="ECO:0000259" key="5">
    <source>
        <dbReference type="PROSITE" id="PS50178"/>
    </source>
</evidence>
<evidence type="ECO:0000256" key="2">
    <source>
        <dbReference type="ARBA" id="ARBA00022771"/>
    </source>
</evidence>
<evidence type="ECO:0000256" key="3">
    <source>
        <dbReference type="ARBA" id="ARBA00022833"/>
    </source>
</evidence>
<dbReference type="Pfam" id="PF01363">
    <property type="entry name" value="FYVE"/>
    <property type="match status" value="1"/>
</dbReference>
<dbReference type="CDD" id="cd11526">
    <property type="entry name" value="SYLF_FYVE"/>
    <property type="match status" value="1"/>
</dbReference>
<keyword evidence="7" id="KW-1185">Reference proteome</keyword>
<keyword evidence="2 4" id="KW-0863">Zinc-finger</keyword>
<dbReference type="Gene3D" id="3.30.40.10">
    <property type="entry name" value="Zinc/RING finger domain, C3HC4 (zinc finger)"/>
    <property type="match status" value="1"/>
</dbReference>
<name>A0ABP0V1Z2_9BRYO</name>
<dbReference type="InterPro" id="IPR051702">
    <property type="entry name" value="SH3_domain_YSC84-like"/>
</dbReference>
<dbReference type="SMART" id="SM00064">
    <property type="entry name" value="FYVE"/>
    <property type="match status" value="1"/>
</dbReference>
<dbReference type="EMBL" id="OZ019900">
    <property type="protein sequence ID" value="CAK9235679.1"/>
    <property type="molecule type" value="Genomic_DNA"/>
</dbReference>
<keyword evidence="3" id="KW-0862">Zinc</keyword>
<keyword evidence="1" id="KW-0479">Metal-binding</keyword>
<feature type="domain" description="FYVE-type" evidence="5">
    <location>
        <begin position="212"/>
        <end position="274"/>
    </location>
</feature>
<dbReference type="InterPro" id="IPR011011">
    <property type="entry name" value="Znf_FYVE_PHD"/>
</dbReference>